<dbReference type="InterPro" id="IPR032675">
    <property type="entry name" value="LRR_dom_sf"/>
</dbReference>
<name>W1TY71_STRAP</name>
<dbReference type="eggNOG" id="COG4886">
    <property type="taxonomic scope" value="Bacteria"/>
</dbReference>
<sequence>MKELSLSGNALKNLEGVNQFKALENLDVSKNKITSVAISTPNNTITYIDLSHNFIPKLELELNENRIPKALAQHFPAVKGESIENNPLREEKKEEKEVSKKEGTAKKVDTSEAKSSPVEEQTADSIDKGSETKKEEKVQPDSRKGLDEEGNKVNNSEKE</sequence>
<dbReference type="SUPFAM" id="SSF52075">
    <property type="entry name" value="Outer arm dynein light chain 1"/>
    <property type="match status" value="1"/>
</dbReference>
<proteinExistence type="predicted"/>
<dbReference type="Gene3D" id="3.80.10.10">
    <property type="entry name" value="Ribonuclease Inhibitor"/>
    <property type="match status" value="1"/>
</dbReference>
<evidence type="ECO:0000313" key="2">
    <source>
        <dbReference type="EMBL" id="ETI85274.1"/>
    </source>
</evidence>
<evidence type="ECO:0000313" key="3">
    <source>
        <dbReference type="Proteomes" id="UP000018846"/>
    </source>
</evidence>
<protein>
    <submittedName>
        <fullName evidence="2">Uncharacterized protein</fullName>
    </submittedName>
</protein>
<accession>W1TY71</accession>
<evidence type="ECO:0000256" key="1">
    <source>
        <dbReference type="SAM" id="MobiDB-lite"/>
    </source>
</evidence>
<organism evidence="2 3">
    <name type="scientific">Streptococcus anginosus DORA_7</name>
    <dbReference type="NCBI Taxonomy" id="1403946"/>
    <lineage>
        <taxon>Bacteria</taxon>
        <taxon>Bacillati</taxon>
        <taxon>Bacillota</taxon>
        <taxon>Bacilli</taxon>
        <taxon>Lactobacillales</taxon>
        <taxon>Streptococcaceae</taxon>
        <taxon>Streptococcus</taxon>
        <taxon>Streptococcus anginosus group</taxon>
    </lineage>
</organism>
<reference evidence="2 3" key="1">
    <citation type="submission" date="2013-12" db="EMBL/GenBank/DDBJ databases">
        <title>A Varibaculum cambriense genome reconstructed from a premature infant gut community with otherwise low bacterial novelty that shifts toward anaerobic metabolism during the third week of life.</title>
        <authorList>
            <person name="Brown C.T."/>
            <person name="Sharon I."/>
            <person name="Thomas B.C."/>
            <person name="Castelle C.J."/>
            <person name="Morowitz M.J."/>
            <person name="Banfield J.F."/>
        </authorList>
    </citation>
    <scope>NUCLEOTIDE SEQUENCE [LARGE SCALE GENOMIC DNA]</scope>
    <source>
        <strain evidence="3">DORA_7</strain>
    </source>
</reference>
<dbReference type="EMBL" id="AZMF01000114">
    <property type="protein sequence ID" value="ETI85274.1"/>
    <property type="molecule type" value="Genomic_DNA"/>
</dbReference>
<comment type="caution">
    <text evidence="2">The sequence shown here is derived from an EMBL/GenBank/DDBJ whole genome shotgun (WGS) entry which is preliminary data.</text>
</comment>
<gene>
    <name evidence="2" type="ORF">Q615_SPAC00114G0101</name>
</gene>
<feature type="region of interest" description="Disordered" evidence="1">
    <location>
        <begin position="72"/>
        <end position="159"/>
    </location>
</feature>
<dbReference type="Proteomes" id="UP000018846">
    <property type="component" value="Unassembled WGS sequence"/>
</dbReference>
<feature type="compositionally biased region" description="Basic and acidic residues" evidence="1">
    <location>
        <begin position="125"/>
        <end position="159"/>
    </location>
</feature>
<feature type="compositionally biased region" description="Basic and acidic residues" evidence="1">
    <location>
        <begin position="87"/>
        <end position="112"/>
    </location>
</feature>
<dbReference type="AlphaFoldDB" id="W1TY71"/>
<dbReference type="PATRIC" id="fig|1403946.3.peg.979"/>